<gene>
    <name evidence="2" type="ORF">GCM10010517_79130</name>
</gene>
<feature type="transmembrane region" description="Helical" evidence="1">
    <location>
        <begin position="27"/>
        <end position="47"/>
    </location>
</feature>
<keyword evidence="1" id="KW-0812">Transmembrane</keyword>
<accession>A0ABN3WDX1</accession>
<evidence type="ECO:0000256" key="1">
    <source>
        <dbReference type="SAM" id="Phobius"/>
    </source>
</evidence>
<organism evidence="2 3">
    <name type="scientific">Streptosporangium fragile</name>
    <dbReference type="NCBI Taxonomy" id="46186"/>
    <lineage>
        <taxon>Bacteria</taxon>
        <taxon>Bacillati</taxon>
        <taxon>Actinomycetota</taxon>
        <taxon>Actinomycetes</taxon>
        <taxon>Streptosporangiales</taxon>
        <taxon>Streptosporangiaceae</taxon>
        <taxon>Streptosporangium</taxon>
    </lineage>
</organism>
<protein>
    <recommendedName>
        <fullName evidence="4">Major facilitator superfamily (MFS) profile domain-containing protein</fullName>
    </recommendedName>
</protein>
<evidence type="ECO:0008006" key="4">
    <source>
        <dbReference type="Google" id="ProtNLM"/>
    </source>
</evidence>
<reference evidence="2 3" key="1">
    <citation type="journal article" date="2019" name="Int. J. Syst. Evol. Microbiol.">
        <title>The Global Catalogue of Microorganisms (GCM) 10K type strain sequencing project: providing services to taxonomists for standard genome sequencing and annotation.</title>
        <authorList>
            <consortium name="The Broad Institute Genomics Platform"/>
            <consortium name="The Broad Institute Genome Sequencing Center for Infectious Disease"/>
            <person name="Wu L."/>
            <person name="Ma J."/>
        </authorList>
    </citation>
    <scope>NUCLEOTIDE SEQUENCE [LARGE SCALE GENOMIC DNA]</scope>
    <source>
        <strain evidence="2 3">JCM 6242</strain>
    </source>
</reference>
<sequence length="54" mass="5519">MWGGATSRLGPLSNVAPVVADAFGRRAIYAVAAVLMVVLAAVLARALPALLNSR</sequence>
<keyword evidence="1" id="KW-0472">Membrane</keyword>
<name>A0ABN3WDX1_9ACTN</name>
<keyword evidence="1" id="KW-1133">Transmembrane helix</keyword>
<evidence type="ECO:0000313" key="2">
    <source>
        <dbReference type="EMBL" id="GAA2912541.1"/>
    </source>
</evidence>
<comment type="caution">
    <text evidence="2">The sequence shown here is derived from an EMBL/GenBank/DDBJ whole genome shotgun (WGS) entry which is preliminary data.</text>
</comment>
<dbReference type="EMBL" id="BAAAVI010000118">
    <property type="protein sequence ID" value="GAA2912541.1"/>
    <property type="molecule type" value="Genomic_DNA"/>
</dbReference>
<dbReference type="Proteomes" id="UP001500831">
    <property type="component" value="Unassembled WGS sequence"/>
</dbReference>
<proteinExistence type="predicted"/>
<evidence type="ECO:0000313" key="3">
    <source>
        <dbReference type="Proteomes" id="UP001500831"/>
    </source>
</evidence>
<keyword evidence="3" id="KW-1185">Reference proteome</keyword>